<evidence type="ECO:0000256" key="1">
    <source>
        <dbReference type="ARBA" id="ARBA00000085"/>
    </source>
</evidence>
<dbReference type="CDD" id="cd00082">
    <property type="entry name" value="HisKA"/>
    <property type="match status" value="1"/>
</dbReference>
<dbReference type="SUPFAM" id="SSF55785">
    <property type="entry name" value="PYP-like sensor domain (PAS domain)"/>
    <property type="match status" value="1"/>
</dbReference>
<evidence type="ECO:0000256" key="13">
    <source>
        <dbReference type="ARBA" id="ARBA00023136"/>
    </source>
</evidence>
<dbReference type="FunFam" id="3.30.450.20:FF:000098">
    <property type="entry name" value="Sensor histidine kinase ResE"/>
    <property type="match status" value="1"/>
</dbReference>
<dbReference type="PANTHER" id="PTHR42878">
    <property type="entry name" value="TWO-COMPONENT HISTIDINE KINASE"/>
    <property type="match status" value="1"/>
</dbReference>
<dbReference type="Pfam" id="PF00672">
    <property type="entry name" value="HAMP"/>
    <property type="match status" value="1"/>
</dbReference>
<dbReference type="PRINTS" id="PR00344">
    <property type="entry name" value="BCTRLSENSOR"/>
</dbReference>
<accession>A0A327YW39</accession>
<evidence type="ECO:0000256" key="12">
    <source>
        <dbReference type="ARBA" id="ARBA00023012"/>
    </source>
</evidence>
<keyword evidence="4" id="KW-1003">Cell membrane</keyword>
<dbReference type="EC" id="2.7.13.3" evidence="3"/>
<dbReference type="InterPro" id="IPR035965">
    <property type="entry name" value="PAS-like_dom_sf"/>
</dbReference>
<keyword evidence="12" id="KW-0902">Two-component regulatory system</keyword>
<dbReference type="InterPro" id="IPR003594">
    <property type="entry name" value="HATPase_dom"/>
</dbReference>
<keyword evidence="7 14" id="KW-0812">Transmembrane</keyword>
<evidence type="ECO:0000256" key="9">
    <source>
        <dbReference type="ARBA" id="ARBA00022777"/>
    </source>
</evidence>
<dbReference type="CDD" id="cd00075">
    <property type="entry name" value="HATPase"/>
    <property type="match status" value="1"/>
</dbReference>
<dbReference type="InterPro" id="IPR003660">
    <property type="entry name" value="HAMP_dom"/>
</dbReference>
<dbReference type="PROSITE" id="PS50109">
    <property type="entry name" value="HIS_KIN"/>
    <property type="match status" value="1"/>
</dbReference>
<dbReference type="GO" id="GO:0005524">
    <property type="term" value="F:ATP binding"/>
    <property type="evidence" value="ECO:0007669"/>
    <property type="project" value="UniProtKB-KW"/>
</dbReference>
<dbReference type="Pfam" id="PF00989">
    <property type="entry name" value="PAS"/>
    <property type="match status" value="1"/>
</dbReference>
<dbReference type="OrthoDB" id="9790411at2"/>
<dbReference type="Proteomes" id="UP000248555">
    <property type="component" value="Unassembled WGS sequence"/>
</dbReference>
<comment type="caution">
    <text evidence="17">The sequence shown here is derived from an EMBL/GenBank/DDBJ whole genome shotgun (WGS) entry which is preliminary data.</text>
</comment>
<evidence type="ECO:0000259" key="15">
    <source>
        <dbReference type="PROSITE" id="PS50109"/>
    </source>
</evidence>
<dbReference type="Pfam" id="PF02518">
    <property type="entry name" value="HATPase_c"/>
    <property type="match status" value="1"/>
</dbReference>
<dbReference type="SUPFAM" id="SSF158472">
    <property type="entry name" value="HAMP domain-like"/>
    <property type="match status" value="1"/>
</dbReference>
<evidence type="ECO:0000256" key="11">
    <source>
        <dbReference type="ARBA" id="ARBA00022989"/>
    </source>
</evidence>
<dbReference type="InterPro" id="IPR004358">
    <property type="entry name" value="Sig_transdc_His_kin-like_C"/>
</dbReference>
<dbReference type="Pfam" id="PF00512">
    <property type="entry name" value="HisKA"/>
    <property type="match status" value="1"/>
</dbReference>
<keyword evidence="9 17" id="KW-0418">Kinase</keyword>
<dbReference type="SMART" id="SM00388">
    <property type="entry name" value="HisKA"/>
    <property type="match status" value="1"/>
</dbReference>
<dbReference type="SMART" id="SM00304">
    <property type="entry name" value="HAMP"/>
    <property type="match status" value="1"/>
</dbReference>
<feature type="domain" description="HAMP" evidence="16">
    <location>
        <begin position="199"/>
        <end position="251"/>
    </location>
</feature>
<keyword evidence="6" id="KW-0808">Transferase</keyword>
<dbReference type="SMART" id="SM00387">
    <property type="entry name" value="HATPase_c"/>
    <property type="match status" value="1"/>
</dbReference>
<dbReference type="InterPro" id="IPR003661">
    <property type="entry name" value="HisK_dim/P_dom"/>
</dbReference>
<evidence type="ECO:0000259" key="16">
    <source>
        <dbReference type="PROSITE" id="PS50885"/>
    </source>
</evidence>
<dbReference type="FunFam" id="3.30.565.10:FF:000006">
    <property type="entry name" value="Sensor histidine kinase WalK"/>
    <property type="match status" value="1"/>
</dbReference>
<dbReference type="SUPFAM" id="SSF47384">
    <property type="entry name" value="Homodimeric domain of signal transducing histidine kinase"/>
    <property type="match status" value="1"/>
</dbReference>
<sequence>MIVFWRSVVGKLWFTILLLVSFVLFILTILLLKFFENYHVEEEEKKLTQLATKVAAVMEEYEDQKLGRSIAWRLVDDISKAVIIADDEHYWYSPDNKKLADIPLTFIKKDPDLAKVFTERKKVHKKTYLPNIQLGNDRYSELLIVGVPLKMENGKNGAVFIYQSLKIVEDTTRHTTKFIFLAAFIAIILTTIFAFFLSTRITAPLRKMRQAAFEMARGKFDTKVPILTHDEIGELAMAFNQMGRQLQFNMNALNQEKEQLSSILSSMADGVITFNRNGEILITNPPADRFLQAWYYEQGWQANEMAQLPPQVNDLFARVVSEEKEQMTEITLQGRSWVILMTPLYNKTVIRGAVAVLRDMTEERRLDKLRKDFIANVSHELRTPIAMLQGYSEAIIDDIAASEEEKKELAKVIYDESLRMGRLVNDLLDLARMEAGHITLNYETVELGPYIERIIRKFQGMAKEKHVHLSCEIKERDMMVQLDPDRIEQVLTNLIDNAIRHTDAGGSVNVMAERSGDGIQVQVQDSGSGIPEEDLPFVFERFYKADKARTRGRSGTGLGLAIAKNIVEAHKGTISVHSKLHEGTTFTFYLPGKKAETR</sequence>
<gene>
    <name evidence="17" type="ORF">B0I26_102209</name>
</gene>
<dbReference type="GO" id="GO:0030295">
    <property type="term" value="F:protein kinase activator activity"/>
    <property type="evidence" value="ECO:0007669"/>
    <property type="project" value="TreeGrafter"/>
</dbReference>
<dbReference type="Gene3D" id="6.10.340.10">
    <property type="match status" value="1"/>
</dbReference>
<dbReference type="InterPro" id="IPR041328">
    <property type="entry name" value="HisK_sensor"/>
</dbReference>
<keyword evidence="8" id="KW-0547">Nucleotide-binding</keyword>
<dbReference type="GO" id="GO:0007234">
    <property type="term" value="P:osmosensory signaling via phosphorelay pathway"/>
    <property type="evidence" value="ECO:0007669"/>
    <property type="project" value="TreeGrafter"/>
</dbReference>
<dbReference type="Gene3D" id="3.30.450.20">
    <property type="entry name" value="PAS domain"/>
    <property type="match status" value="1"/>
</dbReference>
<organism evidence="17 18">
    <name type="scientific">Paranoxybacillus vitaminiphilus</name>
    <dbReference type="NCBI Taxonomy" id="581036"/>
    <lineage>
        <taxon>Bacteria</taxon>
        <taxon>Bacillati</taxon>
        <taxon>Bacillota</taxon>
        <taxon>Bacilli</taxon>
        <taxon>Bacillales</taxon>
        <taxon>Anoxybacillaceae</taxon>
        <taxon>Paranoxybacillus</taxon>
    </lineage>
</organism>
<keyword evidence="11 14" id="KW-1133">Transmembrane helix</keyword>
<proteinExistence type="predicted"/>
<dbReference type="SUPFAM" id="SSF55874">
    <property type="entry name" value="ATPase domain of HSP90 chaperone/DNA topoisomerase II/histidine kinase"/>
    <property type="match status" value="1"/>
</dbReference>
<evidence type="ECO:0000313" key="18">
    <source>
        <dbReference type="Proteomes" id="UP000248555"/>
    </source>
</evidence>
<dbReference type="CDD" id="cd06225">
    <property type="entry name" value="HAMP"/>
    <property type="match status" value="1"/>
</dbReference>
<evidence type="ECO:0000256" key="4">
    <source>
        <dbReference type="ARBA" id="ARBA00022475"/>
    </source>
</evidence>
<feature type="domain" description="Histidine kinase" evidence="15">
    <location>
        <begin position="376"/>
        <end position="594"/>
    </location>
</feature>
<dbReference type="GO" id="GO:0000156">
    <property type="term" value="F:phosphorelay response regulator activity"/>
    <property type="evidence" value="ECO:0007669"/>
    <property type="project" value="TreeGrafter"/>
</dbReference>
<dbReference type="PANTHER" id="PTHR42878:SF3">
    <property type="entry name" value="HISTIDINE PROTEIN KINASE SAES"/>
    <property type="match status" value="1"/>
</dbReference>
<dbReference type="EMBL" id="QLMH01000002">
    <property type="protein sequence ID" value="RAK22219.1"/>
    <property type="molecule type" value="Genomic_DNA"/>
</dbReference>
<protein>
    <recommendedName>
        <fullName evidence="3">histidine kinase</fullName>
        <ecNumber evidence="3">2.7.13.3</ecNumber>
    </recommendedName>
</protein>
<evidence type="ECO:0000256" key="7">
    <source>
        <dbReference type="ARBA" id="ARBA00022692"/>
    </source>
</evidence>
<keyword evidence="18" id="KW-1185">Reference proteome</keyword>
<evidence type="ECO:0000256" key="6">
    <source>
        <dbReference type="ARBA" id="ARBA00022679"/>
    </source>
</evidence>
<dbReference type="Pfam" id="PF18698">
    <property type="entry name" value="HisK_sensor"/>
    <property type="match status" value="1"/>
</dbReference>
<dbReference type="InterPro" id="IPR013767">
    <property type="entry name" value="PAS_fold"/>
</dbReference>
<comment type="subcellular location">
    <subcellularLocation>
        <location evidence="2">Cell membrane</location>
        <topology evidence="2">Multi-pass membrane protein</topology>
    </subcellularLocation>
</comment>
<dbReference type="InterPro" id="IPR005467">
    <property type="entry name" value="His_kinase_dom"/>
</dbReference>
<evidence type="ECO:0000256" key="5">
    <source>
        <dbReference type="ARBA" id="ARBA00022553"/>
    </source>
</evidence>
<evidence type="ECO:0000256" key="8">
    <source>
        <dbReference type="ARBA" id="ARBA00022741"/>
    </source>
</evidence>
<evidence type="ECO:0000256" key="2">
    <source>
        <dbReference type="ARBA" id="ARBA00004651"/>
    </source>
</evidence>
<dbReference type="InterPro" id="IPR050351">
    <property type="entry name" value="BphY/WalK/GraS-like"/>
</dbReference>
<dbReference type="FunFam" id="1.10.287.130:FF:000001">
    <property type="entry name" value="Two-component sensor histidine kinase"/>
    <property type="match status" value="1"/>
</dbReference>
<dbReference type="Gene3D" id="3.30.565.10">
    <property type="entry name" value="Histidine kinase-like ATPase, C-terminal domain"/>
    <property type="match status" value="1"/>
</dbReference>
<comment type="catalytic activity">
    <reaction evidence="1">
        <text>ATP + protein L-histidine = ADP + protein N-phospho-L-histidine.</text>
        <dbReference type="EC" id="2.7.13.3"/>
    </reaction>
</comment>
<dbReference type="GO" id="GO:0006355">
    <property type="term" value="P:regulation of DNA-templated transcription"/>
    <property type="evidence" value="ECO:0007669"/>
    <property type="project" value="InterPro"/>
</dbReference>
<keyword evidence="10" id="KW-0067">ATP-binding</keyword>
<dbReference type="GO" id="GO:0005886">
    <property type="term" value="C:plasma membrane"/>
    <property type="evidence" value="ECO:0007669"/>
    <property type="project" value="UniProtKB-SubCell"/>
</dbReference>
<name>A0A327YW39_9BACL</name>
<dbReference type="RefSeq" id="WP_111644074.1">
    <property type="nucleotide sequence ID" value="NZ_QLMH01000002.1"/>
</dbReference>
<dbReference type="GO" id="GO:0000155">
    <property type="term" value="F:phosphorelay sensor kinase activity"/>
    <property type="evidence" value="ECO:0007669"/>
    <property type="project" value="InterPro"/>
</dbReference>
<evidence type="ECO:0000313" key="17">
    <source>
        <dbReference type="EMBL" id="RAK22219.1"/>
    </source>
</evidence>
<reference evidence="17 18" key="1">
    <citation type="submission" date="2018-06" db="EMBL/GenBank/DDBJ databases">
        <title>Genomic Encyclopedia of Type Strains, Phase III (KMG-III): the genomes of soil and plant-associated and newly described type strains.</title>
        <authorList>
            <person name="Whitman W."/>
        </authorList>
    </citation>
    <scope>NUCLEOTIDE SEQUENCE [LARGE SCALE GENOMIC DNA]</scope>
    <source>
        <strain evidence="17 18">CGMCC 1.8979</strain>
    </source>
</reference>
<dbReference type="InterPro" id="IPR036890">
    <property type="entry name" value="HATPase_C_sf"/>
</dbReference>
<feature type="transmembrane region" description="Helical" evidence="14">
    <location>
        <begin position="12"/>
        <end position="35"/>
    </location>
</feature>
<evidence type="ECO:0000256" key="3">
    <source>
        <dbReference type="ARBA" id="ARBA00012438"/>
    </source>
</evidence>
<dbReference type="Gene3D" id="1.10.287.130">
    <property type="match status" value="1"/>
</dbReference>
<evidence type="ECO:0000256" key="10">
    <source>
        <dbReference type="ARBA" id="ARBA00022840"/>
    </source>
</evidence>
<keyword evidence="5" id="KW-0597">Phosphoprotein</keyword>
<dbReference type="InterPro" id="IPR036097">
    <property type="entry name" value="HisK_dim/P_sf"/>
</dbReference>
<keyword evidence="13 14" id="KW-0472">Membrane</keyword>
<evidence type="ECO:0000256" key="14">
    <source>
        <dbReference type="SAM" id="Phobius"/>
    </source>
</evidence>
<feature type="transmembrane region" description="Helical" evidence="14">
    <location>
        <begin position="178"/>
        <end position="197"/>
    </location>
</feature>
<dbReference type="AlphaFoldDB" id="A0A327YW39"/>
<dbReference type="PROSITE" id="PS50885">
    <property type="entry name" value="HAMP"/>
    <property type="match status" value="1"/>
</dbReference>